<dbReference type="OrthoDB" id="5609094at2"/>
<dbReference type="RefSeq" id="WP_059314276.1">
    <property type="nucleotide sequence ID" value="NZ_CP013987.1"/>
</dbReference>
<accession>A0A0U4VLU9</accession>
<name>A0A0U4VLU9_9PSED</name>
<evidence type="ECO:0000313" key="2">
    <source>
        <dbReference type="Proteomes" id="UP000064137"/>
    </source>
</evidence>
<dbReference type="KEGG" id="por:APT59_07460"/>
<dbReference type="Proteomes" id="UP000064137">
    <property type="component" value="Chromosome"/>
</dbReference>
<dbReference type="InterPro" id="IPR046199">
    <property type="entry name" value="DUF6231"/>
</dbReference>
<sequence>MAKIFSSRTPQEALASLLEHHRPTRLLCVAREPLPALQAYVDAHPQCQLLHASAPHEDPTLLAERYDLVIVADCLEHLPLRQGRELLGGLRNFNTSRLAVLVDLAASDWQATDFYALALQASERFAREGQVVTLFSYDLHDYKQVPDWLNARFWANPQNFGKYWW</sequence>
<dbReference type="EMBL" id="CP013987">
    <property type="protein sequence ID" value="ALZ84059.1"/>
    <property type="molecule type" value="Genomic_DNA"/>
</dbReference>
<organism evidence="1 2">
    <name type="scientific">Pseudomonas oryzihabitans</name>
    <dbReference type="NCBI Taxonomy" id="47885"/>
    <lineage>
        <taxon>Bacteria</taxon>
        <taxon>Pseudomonadati</taxon>
        <taxon>Pseudomonadota</taxon>
        <taxon>Gammaproteobacteria</taxon>
        <taxon>Pseudomonadales</taxon>
        <taxon>Pseudomonadaceae</taxon>
        <taxon>Pseudomonas</taxon>
    </lineage>
</organism>
<reference evidence="1 2" key="1">
    <citation type="submission" date="2016-01" db="EMBL/GenBank/DDBJ databases">
        <title>Annotation of Pseudomonas oryzihabitans USDA-ARS-USMARC-56511.</title>
        <authorList>
            <person name="Harhay G.P."/>
            <person name="Harhay D.M."/>
            <person name="Smith T.P.L."/>
            <person name="Bono J.L."/>
            <person name="Heaton M.P."/>
            <person name="Clawson M.L."/>
            <person name="Chitko-Mckown C.G."/>
            <person name="Capik S.F."/>
            <person name="DeDonder K.D."/>
            <person name="Apley M.D."/>
            <person name="Lubbers B.V."/>
            <person name="White B.J."/>
            <person name="Larson R.L."/>
        </authorList>
    </citation>
    <scope>NUCLEOTIDE SEQUENCE [LARGE SCALE GENOMIC DNA]</scope>
    <source>
        <strain evidence="1 2">USDA-ARS-USMARC-56511</strain>
    </source>
</reference>
<evidence type="ECO:0000313" key="1">
    <source>
        <dbReference type="EMBL" id="ALZ84059.1"/>
    </source>
</evidence>
<proteinExistence type="predicted"/>
<protein>
    <submittedName>
        <fullName evidence="1">Uncharacterized protein</fullName>
    </submittedName>
</protein>
<dbReference type="AlphaFoldDB" id="A0A0U4VLU9"/>
<dbReference type="Pfam" id="PF19742">
    <property type="entry name" value="DUF6231"/>
    <property type="match status" value="1"/>
</dbReference>
<gene>
    <name evidence="1" type="ORF">APT59_07460</name>
</gene>